<dbReference type="InterPro" id="IPR052061">
    <property type="entry name" value="PTE-AB_protein"/>
</dbReference>
<dbReference type="Proteomes" id="UP000774617">
    <property type="component" value="Unassembled WGS sequence"/>
</dbReference>
<sequence>MDETTMTIQDSFESSLESLVSTHPAVNEIRRRRKFQESRHVLRIGANDLPYNLTQTTLRGPDMISREPRVFTDDEAGSLIAFYHLGLKLAGHSKIVHGGLAAVLLDECMGRACFPRLVGKVAVTAKLDLSYKSPIPVNSVVVIRADTTKVQGRKAWVEARIEDAREGTVLVEAEALFVEPKWAAEMAKVL</sequence>
<evidence type="ECO:0000259" key="1">
    <source>
        <dbReference type="Pfam" id="PF03061"/>
    </source>
</evidence>
<comment type="caution">
    <text evidence="2">The sequence shown here is derived from an EMBL/GenBank/DDBJ whole genome shotgun (WGS) entry which is preliminary data.</text>
</comment>
<dbReference type="PANTHER" id="PTHR47260:SF7">
    <property type="entry name" value="THIOESTERASE FAMILY PROTEIN (AFU_ORTHOLOGUE AFUA_1G10800)"/>
    <property type="match status" value="1"/>
</dbReference>
<dbReference type="Gene3D" id="3.10.129.10">
    <property type="entry name" value="Hotdog Thioesterase"/>
    <property type="match status" value="1"/>
</dbReference>
<feature type="domain" description="Thioesterase" evidence="1">
    <location>
        <begin position="95"/>
        <end position="168"/>
    </location>
</feature>
<keyword evidence="3" id="KW-1185">Reference proteome</keyword>
<dbReference type="CDD" id="cd03443">
    <property type="entry name" value="PaaI_thioesterase"/>
    <property type="match status" value="1"/>
</dbReference>
<dbReference type="InterPro" id="IPR006683">
    <property type="entry name" value="Thioestr_dom"/>
</dbReference>
<dbReference type="PANTHER" id="PTHR47260">
    <property type="entry name" value="UPF0644 PROTEIN PB2B4.06"/>
    <property type="match status" value="1"/>
</dbReference>
<protein>
    <submittedName>
        <fullName evidence="2">Thioesterase family protein</fullName>
    </submittedName>
</protein>
<gene>
    <name evidence="2" type="ORF">B0J12DRAFT_411876</name>
</gene>
<organism evidence="2 3">
    <name type="scientific">Macrophomina phaseolina</name>
    <dbReference type="NCBI Taxonomy" id="35725"/>
    <lineage>
        <taxon>Eukaryota</taxon>
        <taxon>Fungi</taxon>
        <taxon>Dikarya</taxon>
        <taxon>Ascomycota</taxon>
        <taxon>Pezizomycotina</taxon>
        <taxon>Dothideomycetes</taxon>
        <taxon>Dothideomycetes incertae sedis</taxon>
        <taxon>Botryosphaeriales</taxon>
        <taxon>Botryosphaeriaceae</taxon>
        <taxon>Macrophomina</taxon>
    </lineage>
</organism>
<evidence type="ECO:0000313" key="2">
    <source>
        <dbReference type="EMBL" id="KAH7057349.1"/>
    </source>
</evidence>
<accession>A0ABQ8GJ88</accession>
<dbReference type="Pfam" id="PF03061">
    <property type="entry name" value="4HBT"/>
    <property type="match status" value="1"/>
</dbReference>
<dbReference type="SUPFAM" id="SSF54637">
    <property type="entry name" value="Thioesterase/thiol ester dehydrase-isomerase"/>
    <property type="match status" value="1"/>
</dbReference>
<proteinExistence type="predicted"/>
<reference evidence="2 3" key="1">
    <citation type="journal article" date="2021" name="Nat. Commun.">
        <title>Genetic determinants of endophytism in the Arabidopsis root mycobiome.</title>
        <authorList>
            <person name="Mesny F."/>
            <person name="Miyauchi S."/>
            <person name="Thiergart T."/>
            <person name="Pickel B."/>
            <person name="Atanasova L."/>
            <person name="Karlsson M."/>
            <person name="Huettel B."/>
            <person name="Barry K.W."/>
            <person name="Haridas S."/>
            <person name="Chen C."/>
            <person name="Bauer D."/>
            <person name="Andreopoulos W."/>
            <person name="Pangilinan J."/>
            <person name="LaButti K."/>
            <person name="Riley R."/>
            <person name="Lipzen A."/>
            <person name="Clum A."/>
            <person name="Drula E."/>
            <person name="Henrissat B."/>
            <person name="Kohler A."/>
            <person name="Grigoriev I.V."/>
            <person name="Martin F.M."/>
            <person name="Hacquard S."/>
        </authorList>
    </citation>
    <scope>NUCLEOTIDE SEQUENCE [LARGE SCALE GENOMIC DNA]</scope>
    <source>
        <strain evidence="2 3">MPI-SDFR-AT-0080</strain>
    </source>
</reference>
<name>A0ABQ8GJ88_9PEZI</name>
<evidence type="ECO:0000313" key="3">
    <source>
        <dbReference type="Proteomes" id="UP000774617"/>
    </source>
</evidence>
<dbReference type="InterPro" id="IPR029069">
    <property type="entry name" value="HotDog_dom_sf"/>
</dbReference>
<dbReference type="EMBL" id="JAGTJR010000007">
    <property type="protein sequence ID" value="KAH7057349.1"/>
    <property type="molecule type" value="Genomic_DNA"/>
</dbReference>